<dbReference type="InterPro" id="IPR010496">
    <property type="entry name" value="AL/BT2_dom"/>
</dbReference>
<proteinExistence type="predicted"/>
<evidence type="ECO:0000313" key="2">
    <source>
        <dbReference type="EMBL" id="MFC4095989.1"/>
    </source>
</evidence>
<dbReference type="RefSeq" id="WP_192460383.1">
    <property type="nucleotide sequence ID" value="NZ_JACYFJ010000001.1"/>
</dbReference>
<dbReference type="Pfam" id="PF06439">
    <property type="entry name" value="3keto-disac_hyd"/>
    <property type="match status" value="1"/>
</dbReference>
<protein>
    <submittedName>
        <fullName evidence="2">DUF1080 domain-containing protein</fullName>
    </submittedName>
</protein>
<keyword evidence="3" id="KW-1185">Reference proteome</keyword>
<reference evidence="3" key="1">
    <citation type="journal article" date="2019" name="Int. J. Syst. Evol. Microbiol.">
        <title>The Global Catalogue of Microorganisms (GCM) 10K type strain sequencing project: providing services to taxonomists for standard genome sequencing and annotation.</title>
        <authorList>
            <consortium name="The Broad Institute Genomics Platform"/>
            <consortium name="The Broad Institute Genome Sequencing Center for Infectious Disease"/>
            <person name="Wu L."/>
            <person name="Ma J."/>
        </authorList>
    </citation>
    <scope>NUCLEOTIDE SEQUENCE [LARGE SCALE GENOMIC DNA]</scope>
    <source>
        <strain evidence="3">CECT 7477</strain>
    </source>
</reference>
<sequence length="251" mass="28120">MKKLTLMACIALSTMACKEKAEKKAEMTAESTEIETKKEKSNTEWITLFDGTSFDGWKVYGKDSVSENWKLEDGAMVYYPPSEKKKGELHDLVTEKEYTDFVLSLDWKISEGGNSGVFWGVNESVGQSVPYATGPEVQVLDNERHPDAKAGKSHQAGALYDMVEPSKDVAKPAGEWNTMVITVNHKEEKGSVELNGTKVVEFPVGNEAWDQMVSKSKFNGWEHFGKYHTGKIGLQDHNDKVSYKNIKIKQL</sequence>
<evidence type="ECO:0000313" key="3">
    <source>
        <dbReference type="Proteomes" id="UP001595814"/>
    </source>
</evidence>
<dbReference type="EMBL" id="JBHSAW010000004">
    <property type="protein sequence ID" value="MFC4095989.1"/>
    <property type="molecule type" value="Genomic_DNA"/>
</dbReference>
<evidence type="ECO:0000259" key="1">
    <source>
        <dbReference type="Pfam" id="PF06439"/>
    </source>
</evidence>
<dbReference type="Gene3D" id="2.60.120.560">
    <property type="entry name" value="Exo-inulinase, domain 1"/>
    <property type="match status" value="1"/>
</dbReference>
<dbReference type="Proteomes" id="UP001595814">
    <property type="component" value="Unassembled WGS sequence"/>
</dbReference>
<dbReference type="PROSITE" id="PS51257">
    <property type="entry name" value="PROKAR_LIPOPROTEIN"/>
    <property type="match status" value="1"/>
</dbReference>
<name>A0ABV8JT57_9FLAO</name>
<feature type="domain" description="3-keto-alpha-glucoside-1,2-lyase/3-keto-2-hydroxy-glucal hydratase" evidence="1">
    <location>
        <begin position="44"/>
        <end position="249"/>
    </location>
</feature>
<accession>A0ABV8JT57</accession>
<organism evidence="2 3">
    <name type="scientific">Euzebyella saccharophila</name>
    <dbReference type="NCBI Taxonomy" id="679664"/>
    <lineage>
        <taxon>Bacteria</taxon>
        <taxon>Pseudomonadati</taxon>
        <taxon>Bacteroidota</taxon>
        <taxon>Flavobacteriia</taxon>
        <taxon>Flavobacteriales</taxon>
        <taxon>Flavobacteriaceae</taxon>
        <taxon>Euzebyella</taxon>
    </lineage>
</organism>
<comment type="caution">
    <text evidence="2">The sequence shown here is derived from an EMBL/GenBank/DDBJ whole genome shotgun (WGS) entry which is preliminary data.</text>
</comment>
<gene>
    <name evidence="2" type="ORF">ACFOUT_08885</name>
</gene>